<dbReference type="RefSeq" id="WP_073457842.1">
    <property type="nucleotide sequence ID" value="NZ_CALGVN010000059.1"/>
</dbReference>
<dbReference type="STRING" id="1848.SAMN05443637_111132"/>
<evidence type="ECO:0000313" key="4">
    <source>
        <dbReference type="EMBL" id="SHK75141.1"/>
    </source>
</evidence>
<dbReference type="PANTHER" id="PTHR43080:SF2">
    <property type="entry name" value="CBS DOMAIN-CONTAINING PROTEIN"/>
    <property type="match status" value="1"/>
</dbReference>
<evidence type="ECO:0000256" key="1">
    <source>
        <dbReference type="ARBA" id="ARBA00023122"/>
    </source>
</evidence>
<dbReference type="InterPro" id="IPR000644">
    <property type="entry name" value="CBS_dom"/>
</dbReference>
<proteinExistence type="predicted"/>
<evidence type="ECO:0000259" key="3">
    <source>
        <dbReference type="PROSITE" id="PS51371"/>
    </source>
</evidence>
<evidence type="ECO:0000313" key="5">
    <source>
        <dbReference type="Proteomes" id="UP000184363"/>
    </source>
</evidence>
<keyword evidence="5" id="KW-1185">Reference proteome</keyword>
<dbReference type="InterPro" id="IPR051257">
    <property type="entry name" value="Diverse_CBS-Domain"/>
</dbReference>
<keyword evidence="1 2" id="KW-0129">CBS domain</keyword>
<sequence>MTDTIDRDAAAQPVKTIMRDTLADVEQHDSVRDVAAELTADEIGAVLVGGPMGPIGVLSERDVVTLVAMGADLDNEQAQAVMTTDLVSADVHDSIADVGRQMIENRVRHVVVRKDDRIVGIVSMRDVLDALLAGV</sequence>
<dbReference type="Proteomes" id="UP000184363">
    <property type="component" value="Unassembled WGS sequence"/>
</dbReference>
<dbReference type="InterPro" id="IPR046342">
    <property type="entry name" value="CBS_dom_sf"/>
</dbReference>
<dbReference type="PROSITE" id="PS51371">
    <property type="entry name" value="CBS"/>
    <property type="match status" value="1"/>
</dbReference>
<name>A0A1M6V175_PSETH</name>
<dbReference type="Gene3D" id="3.10.580.10">
    <property type="entry name" value="CBS-domain"/>
    <property type="match status" value="1"/>
</dbReference>
<reference evidence="4 5" key="1">
    <citation type="submission" date="2016-11" db="EMBL/GenBank/DDBJ databases">
        <authorList>
            <person name="Jaros S."/>
            <person name="Januszkiewicz K."/>
            <person name="Wedrychowicz H."/>
        </authorList>
    </citation>
    <scope>NUCLEOTIDE SEQUENCE [LARGE SCALE GENOMIC DNA]</scope>
    <source>
        <strain evidence="4 5">DSM 43832</strain>
    </source>
</reference>
<dbReference type="OrthoDB" id="3672399at2"/>
<protein>
    <submittedName>
        <fullName evidence="4">CBS domain-containing protein</fullName>
    </submittedName>
</protein>
<evidence type="ECO:0000256" key="2">
    <source>
        <dbReference type="PROSITE-ProRule" id="PRU00703"/>
    </source>
</evidence>
<dbReference type="SUPFAM" id="SSF54631">
    <property type="entry name" value="CBS-domain pair"/>
    <property type="match status" value="1"/>
</dbReference>
<feature type="domain" description="CBS" evidence="3">
    <location>
        <begin position="82"/>
        <end position="135"/>
    </location>
</feature>
<accession>A0A1M6V175</accession>
<dbReference type="SMART" id="SM00116">
    <property type="entry name" value="CBS"/>
    <property type="match status" value="2"/>
</dbReference>
<gene>
    <name evidence="4" type="ORF">SAMN05443637_111132</name>
</gene>
<dbReference type="PANTHER" id="PTHR43080">
    <property type="entry name" value="CBS DOMAIN-CONTAINING PROTEIN CBSX3, MITOCHONDRIAL"/>
    <property type="match status" value="1"/>
</dbReference>
<dbReference type="Pfam" id="PF00571">
    <property type="entry name" value="CBS"/>
    <property type="match status" value="2"/>
</dbReference>
<dbReference type="EMBL" id="FRAP01000011">
    <property type="protein sequence ID" value="SHK75141.1"/>
    <property type="molecule type" value="Genomic_DNA"/>
</dbReference>
<organism evidence="4 5">
    <name type="scientific">Pseudonocardia thermophila</name>
    <dbReference type="NCBI Taxonomy" id="1848"/>
    <lineage>
        <taxon>Bacteria</taxon>
        <taxon>Bacillati</taxon>
        <taxon>Actinomycetota</taxon>
        <taxon>Actinomycetes</taxon>
        <taxon>Pseudonocardiales</taxon>
        <taxon>Pseudonocardiaceae</taxon>
        <taxon>Pseudonocardia</taxon>
    </lineage>
</organism>
<dbReference type="AlphaFoldDB" id="A0A1M6V175"/>